<sequence length="187" mass="20927">MQLLNGHPIALSFKGESFDFTHLHPASVTFNLLGGAQVAGECRFKSHCYTRELDDWESELGLIRIDDDNGNKRFFCPIRHALSLKLLGWIARWCDQKCILSKDPKHGVENWLIAEDSTGMKVKVAFSIAKHYSLPLGVMIWIKTTHPYDRSAPPEATRDNSTPFNTLAKTVAHTGKQPKIAKPRGGS</sequence>
<name>A0A0P9WHD8_9PSED</name>
<dbReference type="RefSeq" id="WP_010204552.1">
    <property type="nucleotide sequence ID" value="NZ_CP092920.1"/>
</dbReference>
<dbReference type="EMBL" id="LJQM01000003">
    <property type="protein sequence ID" value="KPX50401.1"/>
    <property type="molecule type" value="Genomic_DNA"/>
</dbReference>
<dbReference type="PATRIC" id="fig|251654.3.peg.3259"/>
<dbReference type="Proteomes" id="UP000050557">
    <property type="component" value="Unassembled WGS sequence"/>
</dbReference>
<reference evidence="1 2" key="1">
    <citation type="submission" date="2015-09" db="EMBL/GenBank/DDBJ databases">
        <title>Genome announcement of multiple Pseudomonas syringae strains.</title>
        <authorList>
            <person name="Thakur S."/>
            <person name="Wang P.W."/>
            <person name="Gong Y."/>
            <person name="Weir B.S."/>
            <person name="Guttman D.S."/>
        </authorList>
    </citation>
    <scope>NUCLEOTIDE SEQUENCE [LARGE SCALE GENOMIC DNA]</scope>
    <source>
        <strain evidence="1 2">ICMP4531</strain>
    </source>
</reference>
<proteinExistence type="predicted"/>
<organism evidence="1 2">
    <name type="scientific">Pseudomonas syringae pv. helianthi</name>
    <dbReference type="NCBI Taxonomy" id="251654"/>
    <lineage>
        <taxon>Bacteria</taxon>
        <taxon>Pseudomonadati</taxon>
        <taxon>Pseudomonadota</taxon>
        <taxon>Gammaproteobacteria</taxon>
        <taxon>Pseudomonadales</taxon>
        <taxon>Pseudomonadaceae</taxon>
        <taxon>Pseudomonas</taxon>
    </lineage>
</organism>
<dbReference type="AlphaFoldDB" id="A0A0P9WHD8"/>
<evidence type="ECO:0000313" key="1">
    <source>
        <dbReference type="EMBL" id="KPX50401.1"/>
    </source>
</evidence>
<evidence type="ECO:0000313" key="2">
    <source>
        <dbReference type="Proteomes" id="UP000050557"/>
    </source>
</evidence>
<gene>
    <name evidence="1" type="ORF">ALO68_200239</name>
</gene>
<protein>
    <submittedName>
        <fullName evidence="1">Uncharacterized protein</fullName>
    </submittedName>
</protein>
<accession>A0A0P9WHD8</accession>
<comment type="caution">
    <text evidence="1">The sequence shown here is derived from an EMBL/GenBank/DDBJ whole genome shotgun (WGS) entry which is preliminary data.</text>
</comment>